<name>A0AAN8XX67_HALRR</name>
<feature type="non-terminal residue" evidence="1">
    <location>
        <position position="1"/>
    </location>
</feature>
<comment type="caution">
    <text evidence="1">The sequence shown here is derived from an EMBL/GenBank/DDBJ whole genome shotgun (WGS) entry which is preliminary data.</text>
</comment>
<proteinExistence type="predicted"/>
<evidence type="ECO:0000313" key="1">
    <source>
        <dbReference type="EMBL" id="KAK7086164.1"/>
    </source>
</evidence>
<accession>A0AAN8XX67</accession>
<sequence>ITSRISGKKPFDVVTYFPANSQRRVLQRLYFLLENLVEEVDLCSGDLIMCAETQLKMMIQMRVRDQDLVQHLISLDAAASLHTFVTYCRSFEVAYASASAIYTFTSQLHDFFAYKKEQQWQRMADFLQLPQTQSLSIYSCQSSNHRHGPRRCPAANSTCTNCGCKSHWARTRRCPA</sequence>
<reference evidence="1 2" key="1">
    <citation type="submission" date="2023-11" db="EMBL/GenBank/DDBJ databases">
        <title>Halocaridina rubra genome assembly.</title>
        <authorList>
            <person name="Smith C."/>
        </authorList>
    </citation>
    <scope>NUCLEOTIDE SEQUENCE [LARGE SCALE GENOMIC DNA]</scope>
    <source>
        <strain evidence="1">EP-1</strain>
        <tissue evidence="1">Whole</tissue>
    </source>
</reference>
<dbReference type="AlphaFoldDB" id="A0AAN8XX67"/>
<dbReference type="Proteomes" id="UP001381693">
    <property type="component" value="Unassembled WGS sequence"/>
</dbReference>
<gene>
    <name evidence="1" type="ORF">SK128_010831</name>
</gene>
<organism evidence="1 2">
    <name type="scientific">Halocaridina rubra</name>
    <name type="common">Hawaiian red shrimp</name>
    <dbReference type="NCBI Taxonomy" id="373956"/>
    <lineage>
        <taxon>Eukaryota</taxon>
        <taxon>Metazoa</taxon>
        <taxon>Ecdysozoa</taxon>
        <taxon>Arthropoda</taxon>
        <taxon>Crustacea</taxon>
        <taxon>Multicrustacea</taxon>
        <taxon>Malacostraca</taxon>
        <taxon>Eumalacostraca</taxon>
        <taxon>Eucarida</taxon>
        <taxon>Decapoda</taxon>
        <taxon>Pleocyemata</taxon>
        <taxon>Caridea</taxon>
        <taxon>Atyoidea</taxon>
        <taxon>Atyidae</taxon>
        <taxon>Halocaridina</taxon>
    </lineage>
</organism>
<protein>
    <submittedName>
        <fullName evidence="1">Uncharacterized protein</fullName>
    </submittedName>
</protein>
<dbReference type="EMBL" id="JAXCGZ010000326">
    <property type="protein sequence ID" value="KAK7086164.1"/>
    <property type="molecule type" value="Genomic_DNA"/>
</dbReference>
<keyword evidence="2" id="KW-1185">Reference proteome</keyword>
<evidence type="ECO:0000313" key="2">
    <source>
        <dbReference type="Proteomes" id="UP001381693"/>
    </source>
</evidence>